<dbReference type="PATRIC" id="fig|1227498.3.peg.2741"/>
<dbReference type="EMBL" id="AOIA01000122">
    <property type="protein sequence ID" value="ELY56938.1"/>
    <property type="molecule type" value="Genomic_DNA"/>
</dbReference>
<name>L9X8H1_9EURY</name>
<feature type="domain" description="DUF7344" evidence="1">
    <location>
        <begin position="18"/>
        <end position="95"/>
    </location>
</feature>
<dbReference type="OrthoDB" id="247722at2157"/>
<dbReference type="STRING" id="1227498.C492_14035"/>
<dbReference type="RefSeq" id="WP_008424505.1">
    <property type="nucleotide sequence ID" value="NZ_AOIA01000122.1"/>
</dbReference>
<protein>
    <recommendedName>
        <fullName evidence="1">DUF7344 domain-containing protein</fullName>
    </recommendedName>
</protein>
<accession>L9X8H1</accession>
<comment type="caution">
    <text evidence="2">The sequence shown here is derived from an EMBL/GenBank/DDBJ whole genome shotgun (WGS) entry which is preliminary data.</text>
</comment>
<proteinExistence type="predicted"/>
<dbReference type="AlphaFoldDB" id="L9X8H1"/>
<reference evidence="2 3" key="1">
    <citation type="journal article" date="2014" name="PLoS Genet.">
        <title>Phylogenetically driven sequencing of extremely halophilic archaea reveals strategies for static and dynamic osmo-response.</title>
        <authorList>
            <person name="Becker E.A."/>
            <person name="Seitzer P.M."/>
            <person name="Tritt A."/>
            <person name="Larsen D."/>
            <person name="Krusor M."/>
            <person name="Yao A.I."/>
            <person name="Wu D."/>
            <person name="Madern D."/>
            <person name="Eisen J.A."/>
            <person name="Darling A.E."/>
            <person name="Facciotti M.T."/>
        </authorList>
    </citation>
    <scope>NUCLEOTIDE SEQUENCE [LARGE SCALE GENOMIC DNA]</scope>
    <source>
        <strain evidence="2 3">DSM 18795</strain>
    </source>
</reference>
<evidence type="ECO:0000313" key="2">
    <source>
        <dbReference type="EMBL" id="ELY56938.1"/>
    </source>
</evidence>
<dbReference type="Proteomes" id="UP000011531">
    <property type="component" value="Unassembled WGS sequence"/>
</dbReference>
<dbReference type="InterPro" id="IPR055768">
    <property type="entry name" value="DUF7344"/>
</dbReference>
<evidence type="ECO:0000313" key="3">
    <source>
        <dbReference type="Proteomes" id="UP000011531"/>
    </source>
</evidence>
<organism evidence="2 3">
    <name type="scientific">Natronococcus jeotgali DSM 18795</name>
    <dbReference type="NCBI Taxonomy" id="1227498"/>
    <lineage>
        <taxon>Archaea</taxon>
        <taxon>Methanobacteriati</taxon>
        <taxon>Methanobacteriota</taxon>
        <taxon>Stenosarchaea group</taxon>
        <taxon>Halobacteria</taxon>
        <taxon>Halobacteriales</taxon>
        <taxon>Natrialbaceae</taxon>
        <taxon>Natronococcus</taxon>
    </lineage>
</organism>
<dbReference type="Pfam" id="PF24035">
    <property type="entry name" value="DUF7344"/>
    <property type="match status" value="1"/>
</dbReference>
<keyword evidence="3" id="KW-1185">Reference proteome</keyword>
<evidence type="ECO:0000259" key="1">
    <source>
        <dbReference type="Pfam" id="PF24035"/>
    </source>
</evidence>
<gene>
    <name evidence="2" type="ORF">C492_14035</name>
</gene>
<sequence>MGTQRRSYAAVRIDDLYEGLSVERRRHALSCLRDHDLPIALADLADEVAVRERGTRLPAVPAEETNRIYLSLYHAHVPKLVDVGLVTYHQDRDLVGAAPSVDLEEVLEGRLER</sequence>